<dbReference type="CDD" id="cd00047">
    <property type="entry name" value="PTPc"/>
    <property type="match status" value="1"/>
</dbReference>
<dbReference type="InterPro" id="IPR016130">
    <property type="entry name" value="Tyr_Pase_AS"/>
</dbReference>
<dbReference type="SMART" id="SM00194">
    <property type="entry name" value="PTPc"/>
    <property type="match status" value="1"/>
</dbReference>
<protein>
    <submittedName>
        <fullName evidence="4">Uncharacterized protein</fullName>
    </submittedName>
</protein>
<dbReference type="Proteomes" id="UP000614601">
    <property type="component" value="Unassembled WGS sequence"/>
</dbReference>
<dbReference type="Gene3D" id="3.90.190.10">
    <property type="entry name" value="Protein tyrosine phosphatase superfamily"/>
    <property type="match status" value="1"/>
</dbReference>
<dbReference type="SMART" id="SM00404">
    <property type="entry name" value="PTPc_motif"/>
    <property type="match status" value="1"/>
</dbReference>
<dbReference type="OrthoDB" id="8609993at2759"/>
<name>A0A811JUX4_9BILA</name>
<feature type="domain" description="Tyrosine specific protein phosphatases" evidence="3">
    <location>
        <begin position="280"/>
        <end position="335"/>
    </location>
</feature>
<dbReference type="PANTHER" id="PTHR46163">
    <property type="entry name" value="TYROSINE-PROTEIN PHOSPHATASE-RELATED"/>
    <property type="match status" value="1"/>
</dbReference>
<dbReference type="Pfam" id="PF00102">
    <property type="entry name" value="Y_phosphatase"/>
    <property type="match status" value="1"/>
</dbReference>
<evidence type="ECO:0000259" key="2">
    <source>
        <dbReference type="PROSITE" id="PS50055"/>
    </source>
</evidence>
<reference evidence="4" key="1">
    <citation type="submission" date="2020-09" db="EMBL/GenBank/DDBJ databases">
        <authorList>
            <person name="Kikuchi T."/>
        </authorList>
    </citation>
    <scope>NUCLEOTIDE SEQUENCE</scope>
    <source>
        <strain evidence="4">SH1</strain>
    </source>
</reference>
<accession>A0A811JUX4</accession>
<dbReference type="InterPro" id="IPR000387">
    <property type="entry name" value="Tyr_Pase_dom"/>
</dbReference>
<dbReference type="PROSITE" id="PS50055">
    <property type="entry name" value="TYR_PHOSPHATASE_PTP"/>
    <property type="match status" value="1"/>
</dbReference>
<dbReference type="PROSITE" id="PS00383">
    <property type="entry name" value="TYR_PHOSPHATASE_1"/>
    <property type="match status" value="1"/>
</dbReference>
<comment type="caution">
    <text evidence="4">The sequence shown here is derived from an EMBL/GenBank/DDBJ whole genome shotgun (WGS) entry which is preliminary data.</text>
</comment>
<dbReference type="SUPFAM" id="SSF52799">
    <property type="entry name" value="(Phosphotyrosine protein) phosphatases II"/>
    <property type="match status" value="1"/>
</dbReference>
<evidence type="ECO:0000313" key="4">
    <source>
        <dbReference type="EMBL" id="CAD5207066.1"/>
    </source>
</evidence>
<dbReference type="PRINTS" id="PR00700">
    <property type="entry name" value="PRTYPHPHTASE"/>
</dbReference>
<dbReference type="GO" id="GO:0004725">
    <property type="term" value="F:protein tyrosine phosphatase activity"/>
    <property type="evidence" value="ECO:0007669"/>
    <property type="project" value="InterPro"/>
</dbReference>
<sequence length="371" mass="42597">MHRSGSKGNKRDGKKDRDSDDTSTKSVKSSKEPRRRKNKSSVDGAKSETTSKLERRRKPKAKGSTVASSPNQGDPFVRALAQFCHQTVKLSPKHMAKEFTETRQRMPKTLPKTAFLANPQKNRYKDVYCLDEHRVKLTWPADDHNDYIHANYIPVDGSVRYICTQGPTEKTVNDFWRMMWQEKCKGILMLTEVMEHNKKKCEQYWPLNEGDEEEYGQVRVKATKLLELEENLLLTHLDVSADGGNLQVQHILWKNWPDRGVPKEYSSCLHMIKMITPIIPIVVHCSAGIGRTGTIVGLEMLICRLKKGEVCTITEIVAEMRQFRHGSVQTAEQFLYMHRVIMELAVAKHAYPKEDLKAFFDEYDLVVNPHG</sequence>
<dbReference type="AlphaFoldDB" id="A0A811JUX4"/>
<dbReference type="PROSITE" id="PS50056">
    <property type="entry name" value="TYR_PHOSPHATASE_2"/>
    <property type="match status" value="1"/>
</dbReference>
<organism evidence="4 5">
    <name type="scientific">Bursaphelenchus okinawaensis</name>
    <dbReference type="NCBI Taxonomy" id="465554"/>
    <lineage>
        <taxon>Eukaryota</taxon>
        <taxon>Metazoa</taxon>
        <taxon>Ecdysozoa</taxon>
        <taxon>Nematoda</taxon>
        <taxon>Chromadorea</taxon>
        <taxon>Rhabditida</taxon>
        <taxon>Tylenchina</taxon>
        <taxon>Tylenchomorpha</taxon>
        <taxon>Aphelenchoidea</taxon>
        <taxon>Aphelenchoididae</taxon>
        <taxon>Bursaphelenchus</taxon>
    </lineage>
</organism>
<feature type="compositionally biased region" description="Basic and acidic residues" evidence="1">
    <location>
        <begin position="9"/>
        <end position="23"/>
    </location>
</feature>
<keyword evidence="5" id="KW-1185">Reference proteome</keyword>
<dbReference type="PANTHER" id="PTHR46163:SF2">
    <property type="entry name" value="PROTEIN-TYROSINE PHOSPHATASE"/>
    <property type="match status" value="1"/>
</dbReference>
<dbReference type="EMBL" id="CAJFDH010000001">
    <property type="protein sequence ID" value="CAD5207066.1"/>
    <property type="molecule type" value="Genomic_DNA"/>
</dbReference>
<dbReference type="InterPro" id="IPR052782">
    <property type="entry name" value="Oocyte-zygote_transition_reg"/>
</dbReference>
<evidence type="ECO:0000259" key="3">
    <source>
        <dbReference type="PROSITE" id="PS50056"/>
    </source>
</evidence>
<dbReference type="EMBL" id="CAJFCW020000001">
    <property type="protein sequence ID" value="CAG9084205.1"/>
    <property type="molecule type" value="Genomic_DNA"/>
</dbReference>
<evidence type="ECO:0000256" key="1">
    <source>
        <dbReference type="SAM" id="MobiDB-lite"/>
    </source>
</evidence>
<dbReference type="InterPro" id="IPR000242">
    <property type="entry name" value="PTP_cat"/>
</dbReference>
<dbReference type="InterPro" id="IPR003595">
    <property type="entry name" value="Tyr_Pase_cat"/>
</dbReference>
<dbReference type="Proteomes" id="UP000783686">
    <property type="component" value="Unassembled WGS sequence"/>
</dbReference>
<gene>
    <name evidence="4" type="ORF">BOKJ2_LOCUS1750</name>
</gene>
<proteinExistence type="predicted"/>
<dbReference type="InterPro" id="IPR029021">
    <property type="entry name" value="Prot-tyrosine_phosphatase-like"/>
</dbReference>
<feature type="region of interest" description="Disordered" evidence="1">
    <location>
        <begin position="1"/>
        <end position="74"/>
    </location>
</feature>
<feature type="domain" description="Tyrosine-protein phosphatase" evidence="2">
    <location>
        <begin position="95"/>
        <end position="344"/>
    </location>
</feature>
<evidence type="ECO:0000313" key="5">
    <source>
        <dbReference type="Proteomes" id="UP000614601"/>
    </source>
</evidence>